<dbReference type="PANTHER" id="PTHR24305:SF166">
    <property type="entry name" value="CYTOCHROME P450 12A4, MITOCHONDRIAL-RELATED"/>
    <property type="match status" value="1"/>
</dbReference>
<evidence type="ECO:0000256" key="1">
    <source>
        <dbReference type="ARBA" id="ARBA00001971"/>
    </source>
</evidence>
<evidence type="ECO:0000256" key="10">
    <source>
        <dbReference type="ARBA" id="ARBA00023004"/>
    </source>
</evidence>
<comment type="subcellular location">
    <subcellularLocation>
        <location evidence="2">Membrane</location>
    </subcellularLocation>
</comment>
<dbReference type="Proteomes" id="UP001465976">
    <property type="component" value="Unassembled WGS sequence"/>
</dbReference>
<evidence type="ECO:0000256" key="8">
    <source>
        <dbReference type="ARBA" id="ARBA00022989"/>
    </source>
</evidence>
<keyword evidence="15" id="KW-1185">Reference proteome</keyword>
<sequence length="415" mass="46115">MNPAFGPAQIRALTEIFVAKSIALRDVWAAQIDQETSTARVDVLSWLSRMTLDVIGHAGFNYQFDALVGKPNELNEAFSHIFHAGGSFWSLPVLLKLFFPPLRFIPEQDVSFRRAQATMSRIGRDLLKQSKEAAKSEKPGDRDLLSLLIKSNMSVDVPANQRMSDDDVLAQVPTFLAAGHETTRSLLINRAFLVSSTSTTWALYLLSTNPGSQSKLRDEVTSAPSDAPSMDELNALPYLDSVVREVLRSLAPIPNTGRIAMQDDVIPLGQPFVDKYGREHHELRVTKGQELVIPIMGMNKDKTLWGPDAYEFKPERWGNLPEAVSSIPGVWGNMMTFHGGSHACIGWRFALVEMKALLFTLIRAYSFELAVPKEDVLIKRAFPVIRPVVRNTEGKVGEGKVNELHGLPMLIRPVS</sequence>
<keyword evidence="5 13" id="KW-0349">Heme</keyword>
<dbReference type="InterPro" id="IPR036396">
    <property type="entry name" value="Cyt_P450_sf"/>
</dbReference>
<comment type="similarity">
    <text evidence="4 13">Belongs to the cytochrome P450 family.</text>
</comment>
<dbReference type="InterPro" id="IPR050121">
    <property type="entry name" value="Cytochrome_P450_monoxygenase"/>
</dbReference>
<comment type="caution">
    <text evidence="14">The sequence shown here is derived from an EMBL/GenBank/DDBJ whole genome shotgun (WGS) entry which is preliminary data.</text>
</comment>
<evidence type="ECO:0000256" key="5">
    <source>
        <dbReference type="ARBA" id="ARBA00022617"/>
    </source>
</evidence>
<dbReference type="Pfam" id="PF00067">
    <property type="entry name" value="p450"/>
    <property type="match status" value="1"/>
</dbReference>
<evidence type="ECO:0000256" key="4">
    <source>
        <dbReference type="ARBA" id="ARBA00010617"/>
    </source>
</evidence>
<dbReference type="PROSITE" id="PS00086">
    <property type="entry name" value="CYTOCHROME_P450"/>
    <property type="match status" value="1"/>
</dbReference>
<evidence type="ECO:0000256" key="13">
    <source>
        <dbReference type="RuleBase" id="RU000461"/>
    </source>
</evidence>
<evidence type="ECO:0000256" key="12">
    <source>
        <dbReference type="ARBA" id="ARBA00023136"/>
    </source>
</evidence>
<evidence type="ECO:0000256" key="11">
    <source>
        <dbReference type="ARBA" id="ARBA00023033"/>
    </source>
</evidence>
<organism evidence="14 15">
    <name type="scientific">Marasmius crinis-equi</name>
    <dbReference type="NCBI Taxonomy" id="585013"/>
    <lineage>
        <taxon>Eukaryota</taxon>
        <taxon>Fungi</taxon>
        <taxon>Dikarya</taxon>
        <taxon>Basidiomycota</taxon>
        <taxon>Agaricomycotina</taxon>
        <taxon>Agaricomycetes</taxon>
        <taxon>Agaricomycetidae</taxon>
        <taxon>Agaricales</taxon>
        <taxon>Marasmiineae</taxon>
        <taxon>Marasmiaceae</taxon>
        <taxon>Marasmius</taxon>
    </lineage>
</organism>
<dbReference type="InterPro" id="IPR001128">
    <property type="entry name" value="Cyt_P450"/>
</dbReference>
<evidence type="ECO:0000256" key="9">
    <source>
        <dbReference type="ARBA" id="ARBA00023002"/>
    </source>
</evidence>
<evidence type="ECO:0000256" key="7">
    <source>
        <dbReference type="ARBA" id="ARBA00022723"/>
    </source>
</evidence>
<keyword evidence="9 13" id="KW-0560">Oxidoreductase</keyword>
<keyword evidence="10 13" id="KW-0408">Iron</keyword>
<keyword evidence="6" id="KW-0812">Transmembrane</keyword>
<name>A0ABR3FRU6_9AGAR</name>
<evidence type="ECO:0008006" key="16">
    <source>
        <dbReference type="Google" id="ProtNLM"/>
    </source>
</evidence>
<comment type="pathway">
    <text evidence="3">Secondary metabolite biosynthesis; terpenoid biosynthesis.</text>
</comment>
<accession>A0ABR3FRU6</accession>
<keyword evidence="11 13" id="KW-0503">Monooxygenase</keyword>
<evidence type="ECO:0000313" key="14">
    <source>
        <dbReference type="EMBL" id="KAL0578186.1"/>
    </source>
</evidence>
<dbReference type="Gene3D" id="1.10.630.10">
    <property type="entry name" value="Cytochrome P450"/>
    <property type="match status" value="1"/>
</dbReference>
<dbReference type="EMBL" id="JBAHYK010000115">
    <property type="protein sequence ID" value="KAL0578186.1"/>
    <property type="molecule type" value="Genomic_DNA"/>
</dbReference>
<keyword evidence="12" id="KW-0472">Membrane</keyword>
<dbReference type="SUPFAM" id="SSF48264">
    <property type="entry name" value="Cytochrome P450"/>
    <property type="match status" value="1"/>
</dbReference>
<keyword evidence="8" id="KW-1133">Transmembrane helix</keyword>
<gene>
    <name evidence="14" type="ORF">V5O48_003817</name>
</gene>
<evidence type="ECO:0000256" key="2">
    <source>
        <dbReference type="ARBA" id="ARBA00004370"/>
    </source>
</evidence>
<keyword evidence="7 13" id="KW-0479">Metal-binding</keyword>
<comment type="cofactor">
    <cofactor evidence="1">
        <name>heme</name>
        <dbReference type="ChEBI" id="CHEBI:30413"/>
    </cofactor>
</comment>
<dbReference type="PRINTS" id="PR00465">
    <property type="entry name" value="EP450IV"/>
</dbReference>
<reference evidence="14 15" key="1">
    <citation type="submission" date="2024-02" db="EMBL/GenBank/DDBJ databases">
        <title>A draft genome for the cacao thread blight pathogen Marasmius crinis-equi.</title>
        <authorList>
            <person name="Cohen S.P."/>
            <person name="Baruah I.K."/>
            <person name="Amoako-Attah I."/>
            <person name="Bukari Y."/>
            <person name="Meinhardt L.W."/>
            <person name="Bailey B.A."/>
        </authorList>
    </citation>
    <scope>NUCLEOTIDE SEQUENCE [LARGE SCALE GENOMIC DNA]</scope>
    <source>
        <strain evidence="14 15">GH-76</strain>
    </source>
</reference>
<proteinExistence type="inferred from homology"/>
<dbReference type="InterPro" id="IPR017972">
    <property type="entry name" value="Cyt_P450_CS"/>
</dbReference>
<evidence type="ECO:0000256" key="6">
    <source>
        <dbReference type="ARBA" id="ARBA00022692"/>
    </source>
</evidence>
<protein>
    <recommendedName>
        <fullName evidence="16">Cytochrome P450</fullName>
    </recommendedName>
</protein>
<dbReference type="InterPro" id="IPR002403">
    <property type="entry name" value="Cyt_P450_E_grp-IV"/>
</dbReference>
<evidence type="ECO:0000313" key="15">
    <source>
        <dbReference type="Proteomes" id="UP001465976"/>
    </source>
</evidence>
<dbReference type="PANTHER" id="PTHR24305">
    <property type="entry name" value="CYTOCHROME P450"/>
    <property type="match status" value="1"/>
</dbReference>
<evidence type="ECO:0000256" key="3">
    <source>
        <dbReference type="ARBA" id="ARBA00004721"/>
    </source>
</evidence>